<dbReference type="Pfam" id="PF22901">
    <property type="entry name" value="dsrm_Ferlin"/>
    <property type="match status" value="1"/>
</dbReference>
<name>A0A182YBU5_ANOST</name>
<dbReference type="OMA" id="SKLFWAI"/>
<evidence type="ECO:0000256" key="4">
    <source>
        <dbReference type="ARBA" id="ARBA00022989"/>
    </source>
</evidence>
<organism evidence="7 8">
    <name type="scientific">Anopheles stephensi</name>
    <name type="common">Indo-Pakistan malaria mosquito</name>
    <dbReference type="NCBI Taxonomy" id="30069"/>
    <lineage>
        <taxon>Eukaryota</taxon>
        <taxon>Metazoa</taxon>
        <taxon>Ecdysozoa</taxon>
        <taxon>Arthropoda</taxon>
        <taxon>Hexapoda</taxon>
        <taxon>Insecta</taxon>
        <taxon>Pterygota</taxon>
        <taxon>Neoptera</taxon>
        <taxon>Endopterygota</taxon>
        <taxon>Diptera</taxon>
        <taxon>Nematocera</taxon>
        <taxon>Culicoidea</taxon>
        <taxon>Culicidae</taxon>
        <taxon>Anophelinae</taxon>
        <taxon>Anopheles</taxon>
    </lineage>
</organism>
<evidence type="ECO:0000259" key="6">
    <source>
        <dbReference type="PROSITE" id="PS50004"/>
    </source>
</evidence>
<evidence type="ECO:0000256" key="3">
    <source>
        <dbReference type="ARBA" id="ARBA00022737"/>
    </source>
</evidence>
<dbReference type="InterPro" id="IPR037725">
    <property type="entry name" value="C2F_Ferlin"/>
</dbReference>
<feature type="domain" description="C2" evidence="6">
    <location>
        <begin position="295"/>
        <end position="417"/>
    </location>
</feature>
<dbReference type="Gene3D" id="2.60.40.150">
    <property type="entry name" value="C2 domain"/>
    <property type="match status" value="2"/>
</dbReference>
<reference evidence="7" key="2">
    <citation type="submission" date="2020-05" db="UniProtKB">
        <authorList>
            <consortium name="EnsemblMetazoa"/>
        </authorList>
    </citation>
    <scope>IDENTIFICATION</scope>
    <source>
        <strain evidence="7">Indian</strain>
    </source>
</reference>
<dbReference type="Pfam" id="PF16165">
    <property type="entry name" value="Ferlin_C"/>
    <property type="match status" value="1"/>
</dbReference>
<dbReference type="VEuPathDB" id="VectorBase:ASTEI05931"/>
<evidence type="ECO:0000313" key="7">
    <source>
        <dbReference type="EnsemblMetazoa" id="ASTEI05931-PA"/>
    </source>
</evidence>
<evidence type="ECO:0000256" key="2">
    <source>
        <dbReference type="ARBA" id="ARBA00022692"/>
    </source>
</evidence>
<dbReference type="InterPro" id="IPR037721">
    <property type="entry name" value="Ferlin"/>
</dbReference>
<evidence type="ECO:0000256" key="1">
    <source>
        <dbReference type="ARBA" id="ARBA00004167"/>
    </source>
</evidence>
<dbReference type="CDD" id="cd08374">
    <property type="entry name" value="C2F_Ferlin"/>
    <property type="match status" value="1"/>
</dbReference>
<dbReference type="InterPro" id="IPR000008">
    <property type="entry name" value="C2_dom"/>
</dbReference>
<keyword evidence="4" id="KW-1133">Transmembrane helix</keyword>
<dbReference type="PANTHER" id="PTHR12546:SF60">
    <property type="entry name" value="MISFIRE, ISOFORM F"/>
    <property type="match status" value="1"/>
</dbReference>
<dbReference type="CDD" id="cd04037">
    <property type="entry name" value="C2E_Ferlin"/>
    <property type="match status" value="1"/>
</dbReference>
<dbReference type="InterPro" id="IPR055072">
    <property type="entry name" value="Ferlin_DSRM"/>
</dbReference>
<dbReference type="EnsemblMetazoa" id="ASTEI05931-RA">
    <property type="protein sequence ID" value="ASTEI05931-PA"/>
    <property type="gene ID" value="ASTEI05931"/>
</dbReference>
<dbReference type="SUPFAM" id="SSF49562">
    <property type="entry name" value="C2 domain (Calcium/lipid-binding domain, CaLB)"/>
    <property type="match status" value="2"/>
</dbReference>
<dbReference type="PROSITE" id="PS50004">
    <property type="entry name" value="C2"/>
    <property type="match status" value="2"/>
</dbReference>
<keyword evidence="5" id="KW-0472">Membrane</keyword>
<feature type="domain" description="C2" evidence="6">
    <location>
        <begin position="531"/>
        <end position="680"/>
    </location>
</feature>
<dbReference type="Proteomes" id="UP000076408">
    <property type="component" value="Unassembled WGS sequence"/>
</dbReference>
<dbReference type="VEuPathDB" id="VectorBase:ASTEI20_044943"/>
<dbReference type="PANTHER" id="PTHR12546">
    <property type="entry name" value="FER-1-LIKE"/>
    <property type="match status" value="1"/>
</dbReference>
<dbReference type="SMART" id="SM00239">
    <property type="entry name" value="C2"/>
    <property type="match status" value="2"/>
</dbReference>
<dbReference type="Pfam" id="PF00168">
    <property type="entry name" value="C2"/>
    <property type="match status" value="2"/>
</dbReference>
<comment type="subcellular location">
    <subcellularLocation>
        <location evidence="1">Membrane</location>
        <topology evidence="1">Single-pass membrane protein</topology>
    </subcellularLocation>
</comment>
<evidence type="ECO:0000313" key="8">
    <source>
        <dbReference type="Proteomes" id="UP000076408"/>
    </source>
</evidence>
<proteinExistence type="predicted"/>
<dbReference type="AlphaFoldDB" id="A0A182YBU5"/>
<accession>A0A182YBU5</accession>
<reference evidence="8" key="1">
    <citation type="journal article" date="2014" name="Genome Biol.">
        <title>Genome analysis of a major urban malaria vector mosquito, Anopheles stephensi.</title>
        <authorList>
            <person name="Jiang X."/>
            <person name="Peery A."/>
            <person name="Hall A.B."/>
            <person name="Sharma A."/>
            <person name="Chen X.G."/>
            <person name="Waterhouse R.M."/>
            <person name="Komissarov A."/>
            <person name="Riehle M.M."/>
            <person name="Shouche Y."/>
            <person name="Sharakhova M.V."/>
            <person name="Lawson D."/>
            <person name="Pakpour N."/>
            <person name="Arensburger P."/>
            <person name="Davidson V.L."/>
            <person name="Eiglmeier K."/>
            <person name="Emrich S."/>
            <person name="George P."/>
            <person name="Kennedy R.C."/>
            <person name="Mane S.P."/>
            <person name="Maslen G."/>
            <person name="Oringanje C."/>
            <person name="Qi Y."/>
            <person name="Settlage R."/>
            <person name="Tojo M."/>
            <person name="Tubio J.M."/>
            <person name="Unger M.F."/>
            <person name="Wang B."/>
            <person name="Vernick K.D."/>
            <person name="Ribeiro J.M."/>
            <person name="James A.A."/>
            <person name="Michel K."/>
            <person name="Riehle M.A."/>
            <person name="Luckhart S."/>
            <person name="Sharakhov I.V."/>
            <person name="Tu Z."/>
        </authorList>
    </citation>
    <scope>NUCLEOTIDE SEQUENCE [LARGE SCALE GENOMIC DNA]</scope>
    <source>
        <strain evidence="8">Indian</strain>
    </source>
</reference>
<dbReference type="InterPro" id="IPR037724">
    <property type="entry name" value="C2E_Ferlin"/>
</dbReference>
<dbReference type="InterPro" id="IPR035892">
    <property type="entry name" value="C2_domain_sf"/>
</dbReference>
<sequence length="838" mass="95450">MAEILVACNIFEGKTSLEERDERNETERLLVHGLPPEIAPALRTYRIRVLFVGLRQMHVPRCRTTKKSRVLITLGDASIMSGLSGTAYGSSANFPEGYENCSVRLPVNPNYWPWMILKHIDCTDEKRVKTIGNAIVNASELLVDSTDSSKSATRESTIIEITQEDADGTQLPWNVANQHPLNIAYHWTNARDMIKKQVETLNATARKSSNSVETENLELTWWTKFYNSQQLRNSQKHSLEIYDKELENVPEFSGFKDWSGNYPLQKVKRRKKTAFVKQVYGAVKCQIQISSLAKTPNQTAIPLERQLSPISNLLEIVVIVYVVQALNLTSRDIMSESDAYIVLSYGNQRVRDRAFYIPNQASPVFGRRFEMRGMLPRDQILHLSVYDRDFASSDDLIGSTTIDIEDRFRSKHLPSFGLPRHYSSRGYNKWRHQLKPSEMLLKICEQHGVEKPRIKGGKITVGGQEFEADVSLDGNECQTEQLCLLALNNLKHVANGFPLTPEHVETRSLYHPRRSGIEQGKVQLWIELYRPDEPHPLPLDITPQPPKPHELRLIVWNTADVMLNERNIFGTEMSDIYVKCWLQEFTEAQYTDVHYRSLTGEGNFNWRMVFPFRYSPADGMLVIRRRKAFYEQYDTELKYPPVLTVQIWDNDAFSADDFLGTMELDLTRLPVPASSPDACKQLPQSLSLTGSGSGTGSLLNLFVRRRVRGWFPVHGSSNASGSDATDQHGGVSLTGKIDLELEILSHEDATQNPVGVGRKPPQNLPEPLRPEVSFNWLRQPAKTFNKLLWPRVRKSFIWIGMVVLLCLLIYGLVVNVPTVFMVRSLEQRRSFESVSSEG</sequence>
<keyword evidence="2" id="KW-0812">Transmembrane</keyword>
<dbReference type="STRING" id="30069.A0A182YBU5"/>
<keyword evidence="8" id="KW-1185">Reference proteome</keyword>
<dbReference type="GO" id="GO:0016020">
    <property type="term" value="C:membrane"/>
    <property type="evidence" value="ECO:0007669"/>
    <property type="project" value="UniProtKB-SubCell"/>
</dbReference>
<dbReference type="GO" id="GO:0007009">
    <property type="term" value="P:plasma membrane organization"/>
    <property type="evidence" value="ECO:0007669"/>
    <property type="project" value="TreeGrafter"/>
</dbReference>
<keyword evidence="3" id="KW-0677">Repeat</keyword>
<protein>
    <recommendedName>
        <fullName evidence="6">C2 domain-containing protein</fullName>
    </recommendedName>
</protein>
<dbReference type="VEuPathDB" id="VectorBase:ASTE007992"/>
<dbReference type="InterPro" id="IPR032362">
    <property type="entry name" value="Ferlin_C"/>
</dbReference>
<evidence type="ECO:0000256" key="5">
    <source>
        <dbReference type="ARBA" id="ARBA00023136"/>
    </source>
</evidence>